<evidence type="ECO:0000256" key="1">
    <source>
        <dbReference type="SAM" id="SignalP"/>
    </source>
</evidence>
<dbReference type="Proteomes" id="UP000518288">
    <property type="component" value="Unassembled WGS sequence"/>
</dbReference>
<keyword evidence="1" id="KW-0732">Signal</keyword>
<comment type="caution">
    <text evidence="2">The sequence shown here is derived from an EMBL/GenBank/DDBJ whole genome shotgun (WGS) entry which is preliminary data.</text>
</comment>
<dbReference type="InterPro" id="IPR025421">
    <property type="entry name" value="DUF4148"/>
</dbReference>
<sequence>MNKLTLSALLVASTLSFNALADDAVPTFKHEAVGASKTRTEVMAELAQARKEGKSYIWGASNLPNPPASATPRTRAEVMAELREAKATGEYALLHSDEPSLVVVKRLPKDEPALAGQVKAQNAH</sequence>
<feature type="chain" id="PRO_5030513759" description="DUF4148 domain-containing protein" evidence="1">
    <location>
        <begin position="22"/>
        <end position="124"/>
    </location>
</feature>
<feature type="signal peptide" evidence="1">
    <location>
        <begin position="1"/>
        <end position="21"/>
    </location>
</feature>
<gene>
    <name evidence="2" type="ORF">BDD16_001300</name>
</gene>
<dbReference type="Pfam" id="PF13663">
    <property type="entry name" value="DUF4148"/>
    <property type="match status" value="1"/>
</dbReference>
<accession>A0A7Y9QXA8</accession>
<dbReference type="RefSeq" id="WP_179633220.1">
    <property type="nucleotide sequence ID" value="NZ_JACCFH010000001.1"/>
</dbReference>
<dbReference type="AlphaFoldDB" id="A0A7Y9QXA8"/>
<evidence type="ECO:0000313" key="2">
    <source>
        <dbReference type="EMBL" id="NYG32314.1"/>
    </source>
</evidence>
<protein>
    <recommendedName>
        <fullName evidence="4">DUF4148 domain-containing protein</fullName>
    </recommendedName>
</protein>
<proteinExistence type="predicted"/>
<organism evidence="2 3">
    <name type="scientific">Sphaerotilus montanus</name>
    <dbReference type="NCBI Taxonomy" id="522889"/>
    <lineage>
        <taxon>Bacteria</taxon>
        <taxon>Pseudomonadati</taxon>
        <taxon>Pseudomonadota</taxon>
        <taxon>Betaproteobacteria</taxon>
        <taxon>Burkholderiales</taxon>
        <taxon>Sphaerotilaceae</taxon>
        <taxon>Sphaerotilus</taxon>
    </lineage>
</organism>
<keyword evidence="3" id="KW-1185">Reference proteome</keyword>
<reference evidence="2 3" key="1">
    <citation type="submission" date="2020-07" db="EMBL/GenBank/DDBJ databases">
        <title>Genomic Encyclopedia of Archaeal and Bacterial Type Strains, Phase II (KMG-II): from individual species to whole genera.</title>
        <authorList>
            <person name="Goeker M."/>
        </authorList>
    </citation>
    <scope>NUCLEOTIDE SEQUENCE [LARGE SCALE GENOMIC DNA]</scope>
    <source>
        <strain evidence="2 3">DSM 21226</strain>
    </source>
</reference>
<dbReference type="EMBL" id="JACCFH010000001">
    <property type="protein sequence ID" value="NYG32314.1"/>
    <property type="molecule type" value="Genomic_DNA"/>
</dbReference>
<evidence type="ECO:0008006" key="4">
    <source>
        <dbReference type="Google" id="ProtNLM"/>
    </source>
</evidence>
<name>A0A7Y9QXA8_9BURK</name>
<evidence type="ECO:0000313" key="3">
    <source>
        <dbReference type="Proteomes" id="UP000518288"/>
    </source>
</evidence>